<evidence type="ECO:0000256" key="1">
    <source>
        <dbReference type="ARBA" id="ARBA00006464"/>
    </source>
</evidence>
<keyword evidence="5" id="KW-1185">Reference proteome</keyword>
<dbReference type="EMBL" id="QBKN01000003">
    <property type="protein sequence ID" value="PTX51385.1"/>
    <property type="molecule type" value="Genomic_DNA"/>
</dbReference>
<proteinExistence type="inferred from homology"/>
<evidence type="ECO:0000256" key="2">
    <source>
        <dbReference type="ARBA" id="ARBA00023169"/>
    </source>
</evidence>
<gene>
    <name evidence="4" type="ORF">C8N44_103129</name>
</gene>
<keyword evidence="2" id="KW-0270">Exopolysaccharide synthesis</keyword>
<sequence>MTAGKRALDLVAALLLSVALAPLIAAIALTILLRDGRPVLYISERMTTGPRPFQLWKFRTMRPDAWDRGVSGGDKTARITGTGRILRRYRLDELPQLWNVLRGDLSFVGPRPPLRRYVEMEPELYAHVLKSRPGITGLATLAFHRTEERLLAGCGTAEQTEAVYCRRCVPRKARLDLIYQERRTICLDLRLMLATVLRSVSLRDRARKPHI</sequence>
<dbReference type="InterPro" id="IPR003362">
    <property type="entry name" value="Bact_transf"/>
</dbReference>
<comment type="caution">
    <text evidence="4">The sequence shown here is derived from an EMBL/GenBank/DDBJ whole genome shotgun (WGS) entry which is preliminary data.</text>
</comment>
<name>A0A2T6B5R3_9RHOB</name>
<protein>
    <submittedName>
        <fullName evidence="4">Lipopolysaccharide/colanic/teichoic acid biosynthesis glycosyltransferase</fullName>
    </submittedName>
</protein>
<dbReference type="AlphaFoldDB" id="A0A2T6B5R3"/>
<comment type="similarity">
    <text evidence="1">Belongs to the bacterial sugar transferase family.</text>
</comment>
<evidence type="ECO:0000313" key="4">
    <source>
        <dbReference type="EMBL" id="PTX51385.1"/>
    </source>
</evidence>
<dbReference type="OrthoDB" id="9808602at2"/>
<dbReference type="GO" id="GO:0016780">
    <property type="term" value="F:phosphotransferase activity, for other substituted phosphate groups"/>
    <property type="evidence" value="ECO:0007669"/>
    <property type="project" value="TreeGrafter"/>
</dbReference>
<feature type="domain" description="Bacterial sugar transferase" evidence="3">
    <location>
        <begin position="5"/>
        <end position="198"/>
    </location>
</feature>
<dbReference type="PANTHER" id="PTHR30576:SF0">
    <property type="entry name" value="UNDECAPRENYL-PHOSPHATE N-ACETYLGALACTOSAMINYL 1-PHOSPHATE TRANSFERASE-RELATED"/>
    <property type="match status" value="1"/>
</dbReference>
<keyword evidence="4" id="KW-0808">Transferase</keyword>
<dbReference type="RefSeq" id="WP_107974774.1">
    <property type="nucleotide sequence ID" value="NZ_BMEZ01000003.1"/>
</dbReference>
<dbReference type="PANTHER" id="PTHR30576">
    <property type="entry name" value="COLANIC BIOSYNTHESIS UDP-GLUCOSE LIPID CARRIER TRANSFERASE"/>
    <property type="match status" value="1"/>
</dbReference>
<organism evidence="4 5">
    <name type="scientific">Allosediminivita pacifica</name>
    <dbReference type="NCBI Taxonomy" id="1267769"/>
    <lineage>
        <taxon>Bacteria</taxon>
        <taxon>Pseudomonadati</taxon>
        <taxon>Pseudomonadota</taxon>
        <taxon>Alphaproteobacteria</taxon>
        <taxon>Rhodobacterales</taxon>
        <taxon>Paracoccaceae</taxon>
        <taxon>Allosediminivita</taxon>
    </lineage>
</organism>
<dbReference type="GO" id="GO:0000271">
    <property type="term" value="P:polysaccharide biosynthetic process"/>
    <property type="evidence" value="ECO:0007669"/>
    <property type="project" value="UniProtKB-KW"/>
</dbReference>
<accession>A0A2T6B5R3</accession>
<dbReference type="Pfam" id="PF02397">
    <property type="entry name" value="Bac_transf"/>
    <property type="match status" value="1"/>
</dbReference>
<dbReference type="Proteomes" id="UP000244069">
    <property type="component" value="Unassembled WGS sequence"/>
</dbReference>
<evidence type="ECO:0000313" key="5">
    <source>
        <dbReference type="Proteomes" id="UP000244069"/>
    </source>
</evidence>
<evidence type="ECO:0000259" key="3">
    <source>
        <dbReference type="Pfam" id="PF02397"/>
    </source>
</evidence>
<reference evidence="4 5" key="1">
    <citation type="submission" date="2018-04" db="EMBL/GenBank/DDBJ databases">
        <title>Genomic Encyclopedia of Archaeal and Bacterial Type Strains, Phase II (KMG-II): from individual species to whole genera.</title>
        <authorList>
            <person name="Goeker M."/>
        </authorList>
    </citation>
    <scope>NUCLEOTIDE SEQUENCE [LARGE SCALE GENOMIC DNA]</scope>
    <source>
        <strain evidence="4 5">DSM 29329</strain>
    </source>
</reference>